<dbReference type="GO" id="GO:0003700">
    <property type="term" value="F:DNA-binding transcription factor activity"/>
    <property type="evidence" value="ECO:0007669"/>
    <property type="project" value="TreeGrafter"/>
</dbReference>
<dbReference type="EMBL" id="RQER01000004">
    <property type="protein sequence ID" value="TGK02717.1"/>
    <property type="molecule type" value="Genomic_DNA"/>
</dbReference>
<evidence type="ECO:0000256" key="3">
    <source>
        <dbReference type="ARBA" id="ARBA00023163"/>
    </source>
</evidence>
<dbReference type="Gene3D" id="1.10.10.60">
    <property type="entry name" value="Homeodomain-like"/>
    <property type="match status" value="1"/>
</dbReference>
<evidence type="ECO:0000313" key="9">
    <source>
        <dbReference type="Proteomes" id="UP000297946"/>
    </source>
</evidence>
<dbReference type="PROSITE" id="PS50977">
    <property type="entry name" value="HTH_TETR_2"/>
    <property type="match status" value="1"/>
</dbReference>
<protein>
    <submittedName>
        <fullName evidence="6">TetR/AcrR family transcriptional regulator</fullName>
    </submittedName>
</protein>
<organism evidence="6 9">
    <name type="scientific">Leptospira langatensis</name>
    <dbReference type="NCBI Taxonomy" id="2484983"/>
    <lineage>
        <taxon>Bacteria</taxon>
        <taxon>Pseudomonadati</taxon>
        <taxon>Spirochaetota</taxon>
        <taxon>Spirochaetia</taxon>
        <taxon>Leptospirales</taxon>
        <taxon>Leptospiraceae</taxon>
        <taxon>Leptospira</taxon>
    </lineage>
</organism>
<dbReference type="AlphaFoldDB" id="A0A5F1ZQK4"/>
<evidence type="ECO:0000256" key="1">
    <source>
        <dbReference type="ARBA" id="ARBA00023015"/>
    </source>
</evidence>
<dbReference type="InterPro" id="IPR009057">
    <property type="entry name" value="Homeodomain-like_sf"/>
</dbReference>
<evidence type="ECO:0000313" key="8">
    <source>
        <dbReference type="Proteomes" id="UP000297273"/>
    </source>
</evidence>
<gene>
    <name evidence="6" type="ORF">EHO57_05180</name>
    <name evidence="7" type="ORF">EHQ53_12930</name>
</gene>
<reference evidence="7" key="1">
    <citation type="submission" date="2018-10" db="EMBL/GenBank/DDBJ databases">
        <authorList>
            <person name="Vincent A.T."/>
            <person name="Schiettekatte O."/>
            <person name="Bourhy P."/>
            <person name="Veyrier F.J."/>
            <person name="Picardeau M."/>
        </authorList>
    </citation>
    <scope>NUCLEOTIDE SEQUENCE</scope>
    <source>
        <strain evidence="7">201702690</strain>
    </source>
</reference>
<dbReference type="RefSeq" id="WP_135646196.1">
    <property type="nucleotide sequence ID" value="NZ_RQER01000004.1"/>
</dbReference>
<dbReference type="OrthoDB" id="9785164at2"/>
<evidence type="ECO:0000256" key="4">
    <source>
        <dbReference type="PROSITE-ProRule" id="PRU00335"/>
    </source>
</evidence>
<sequence length="195" mass="22422">MIDRILERTFLLFLSSGFAKTNTDQIAKHIGISKRTLYKYYDTKEKLIDSVFELMRSKVQAKFNAVLADRNRDPIDRLKEILFFISDLGSKMSKTFAKDLETARPDLFDTMKEFRKQRILSLSDLLREGQKAGQIRKDITPELTIDILIAAVDGVLNPTYLFQSPYSNTTAFEAIVNIFLEGVQERKGSARKKRS</sequence>
<proteinExistence type="predicted"/>
<evidence type="ECO:0000256" key="2">
    <source>
        <dbReference type="ARBA" id="ARBA00023125"/>
    </source>
</evidence>
<dbReference type="Pfam" id="PF00440">
    <property type="entry name" value="TetR_N"/>
    <property type="match status" value="1"/>
</dbReference>
<accession>A0A5F1ZQK4</accession>
<dbReference type="SUPFAM" id="SSF46689">
    <property type="entry name" value="Homeodomain-like"/>
    <property type="match status" value="1"/>
</dbReference>
<evidence type="ECO:0000313" key="6">
    <source>
        <dbReference type="EMBL" id="TGK02717.1"/>
    </source>
</evidence>
<dbReference type="PRINTS" id="PR00455">
    <property type="entry name" value="HTHTETR"/>
</dbReference>
<name>A0A5F1ZQK4_9LEPT</name>
<dbReference type="InterPro" id="IPR001647">
    <property type="entry name" value="HTH_TetR"/>
</dbReference>
<keyword evidence="8" id="KW-1185">Reference proteome</keyword>
<reference evidence="6 9" key="2">
    <citation type="journal article" date="2019" name="PLoS Negl. Trop. Dis.">
        <title>Revisiting the worldwide diversity of Leptospira species in the environment.</title>
        <authorList>
            <person name="Vincent A.T."/>
            <person name="Schiettekatte O."/>
            <person name="Bourhy P."/>
            <person name="Veyrier F.J."/>
            <person name="Picardeau M."/>
        </authorList>
    </citation>
    <scope>NUCLEOTIDE SEQUENCE [LARGE SCALE GENOMIC DNA]</scope>
    <source>
        <strain evidence="7">201702690</strain>
        <strain evidence="6 9">SSW18</strain>
    </source>
</reference>
<dbReference type="Proteomes" id="UP000297273">
    <property type="component" value="Unassembled WGS sequence"/>
</dbReference>
<dbReference type="PANTHER" id="PTHR30055">
    <property type="entry name" value="HTH-TYPE TRANSCRIPTIONAL REGULATOR RUTR"/>
    <property type="match status" value="1"/>
</dbReference>
<keyword evidence="1" id="KW-0805">Transcription regulation</keyword>
<dbReference type="EMBL" id="RQGC01000008">
    <property type="protein sequence ID" value="TGL40080.1"/>
    <property type="molecule type" value="Genomic_DNA"/>
</dbReference>
<feature type="domain" description="HTH tetR-type" evidence="5">
    <location>
        <begin position="1"/>
        <end position="59"/>
    </location>
</feature>
<evidence type="ECO:0000259" key="5">
    <source>
        <dbReference type="PROSITE" id="PS50977"/>
    </source>
</evidence>
<feature type="DNA-binding region" description="H-T-H motif" evidence="4">
    <location>
        <begin position="22"/>
        <end position="41"/>
    </location>
</feature>
<dbReference type="InterPro" id="IPR036271">
    <property type="entry name" value="Tet_transcr_reg_TetR-rel_C_sf"/>
</dbReference>
<dbReference type="InterPro" id="IPR050109">
    <property type="entry name" value="HTH-type_TetR-like_transc_reg"/>
</dbReference>
<keyword evidence="3" id="KW-0804">Transcription</keyword>
<dbReference type="Proteomes" id="UP000297946">
    <property type="component" value="Unassembled WGS sequence"/>
</dbReference>
<dbReference type="Gene3D" id="1.10.357.10">
    <property type="entry name" value="Tetracycline Repressor, domain 2"/>
    <property type="match status" value="1"/>
</dbReference>
<dbReference type="GO" id="GO:0000976">
    <property type="term" value="F:transcription cis-regulatory region binding"/>
    <property type="evidence" value="ECO:0007669"/>
    <property type="project" value="TreeGrafter"/>
</dbReference>
<comment type="caution">
    <text evidence="6">The sequence shown here is derived from an EMBL/GenBank/DDBJ whole genome shotgun (WGS) entry which is preliminary data.</text>
</comment>
<dbReference type="PANTHER" id="PTHR30055:SF234">
    <property type="entry name" value="HTH-TYPE TRANSCRIPTIONAL REGULATOR BETI"/>
    <property type="match status" value="1"/>
</dbReference>
<evidence type="ECO:0000313" key="7">
    <source>
        <dbReference type="EMBL" id="TGL40080.1"/>
    </source>
</evidence>
<keyword evidence="2 4" id="KW-0238">DNA-binding</keyword>
<dbReference type="SUPFAM" id="SSF48498">
    <property type="entry name" value="Tetracyclin repressor-like, C-terminal domain"/>
    <property type="match status" value="1"/>
</dbReference>